<comment type="subunit">
    <text evidence="7">Monomer.</text>
</comment>
<feature type="domain" description="OBG-type G" evidence="9">
    <location>
        <begin position="159"/>
        <end position="325"/>
    </location>
</feature>
<dbReference type="PRINTS" id="PR00326">
    <property type="entry name" value="GTP1OBG"/>
</dbReference>
<keyword evidence="2 7" id="KW-0963">Cytoplasm</keyword>
<dbReference type="SUPFAM" id="SSF52540">
    <property type="entry name" value="P-loop containing nucleoside triphosphate hydrolases"/>
    <property type="match status" value="1"/>
</dbReference>
<evidence type="ECO:0000313" key="12">
    <source>
        <dbReference type="Proteomes" id="UP000179448"/>
    </source>
</evidence>
<dbReference type="GO" id="GO:0005525">
    <property type="term" value="F:GTP binding"/>
    <property type="evidence" value="ECO:0007669"/>
    <property type="project" value="UniProtKB-UniRule"/>
</dbReference>
<feature type="binding site" evidence="7">
    <location>
        <begin position="208"/>
        <end position="211"/>
    </location>
    <ligand>
        <name>GTP</name>
        <dbReference type="ChEBI" id="CHEBI:37565"/>
    </ligand>
</feature>
<keyword evidence="4 7" id="KW-0378">Hydrolase</keyword>
<sequence>MAFVDEIQLHIIAGKGGDGVVRWRHEKGKPKSGPGGGNGGRGGDVRVIAVRDLGYLDTYRHVKNLCAEDGGDGESDGCEGKNGDVLIVKVPVGSIVTNLSTDEVIELNKEGEEKLILRGGRNGMGNEHFKNSRNVSPTESTLGTLGEESNFLIELRLIADIGLVGLPSAGKSSLLNALTNARSKVAEYHFTTLEPYLGVLGNGAVIADIPGIIEGANEGRGLGAKFLRHIERTHILAHIISCESGDTNTIVKDYNTIRNELTKYGRGLSDKKEIIVLSKVDMIDDIKRNDIITKLTDEVGNTVIPVSVYDDVLIKKLHDAFVKLI</sequence>
<evidence type="ECO:0000256" key="2">
    <source>
        <dbReference type="ARBA" id="ARBA00022490"/>
    </source>
</evidence>
<dbReference type="PANTHER" id="PTHR11702">
    <property type="entry name" value="DEVELOPMENTALLY REGULATED GTP-BINDING PROTEIN-RELATED"/>
    <property type="match status" value="1"/>
</dbReference>
<feature type="binding site" evidence="7">
    <location>
        <position position="172"/>
    </location>
    <ligand>
        <name>Mg(2+)</name>
        <dbReference type="ChEBI" id="CHEBI:18420"/>
    </ligand>
</feature>
<dbReference type="InterPro" id="IPR036726">
    <property type="entry name" value="GTP1_OBG_dom_sf"/>
</dbReference>
<gene>
    <name evidence="7" type="primary">obg</name>
    <name evidence="11" type="ORF">A2997_01415</name>
</gene>
<evidence type="ECO:0000256" key="1">
    <source>
        <dbReference type="ARBA" id="ARBA00007699"/>
    </source>
</evidence>
<evidence type="ECO:0000259" key="9">
    <source>
        <dbReference type="PROSITE" id="PS51710"/>
    </source>
</evidence>
<evidence type="ECO:0000256" key="6">
    <source>
        <dbReference type="ARBA" id="ARBA00023134"/>
    </source>
</evidence>
<evidence type="ECO:0000313" key="11">
    <source>
        <dbReference type="EMBL" id="OGI83370.1"/>
    </source>
</evidence>
<dbReference type="HAMAP" id="MF_01454">
    <property type="entry name" value="GTPase_Obg"/>
    <property type="match status" value="1"/>
</dbReference>
<dbReference type="PANTHER" id="PTHR11702:SF31">
    <property type="entry name" value="MITOCHONDRIAL RIBOSOME-ASSOCIATED GTPASE 2"/>
    <property type="match status" value="1"/>
</dbReference>
<evidence type="ECO:0000256" key="4">
    <source>
        <dbReference type="ARBA" id="ARBA00022801"/>
    </source>
</evidence>
<dbReference type="PROSITE" id="PS51710">
    <property type="entry name" value="G_OBG"/>
    <property type="match status" value="1"/>
</dbReference>
<dbReference type="Pfam" id="PF01926">
    <property type="entry name" value="MMR_HSR1"/>
    <property type="match status" value="1"/>
</dbReference>
<dbReference type="InterPro" id="IPR014100">
    <property type="entry name" value="GTP-bd_Obg/CgtA"/>
</dbReference>
<comment type="caution">
    <text evidence="11">The sequence shown here is derived from an EMBL/GenBank/DDBJ whole genome shotgun (WGS) entry which is preliminary data.</text>
</comment>
<dbReference type="EMBL" id="MFUQ01000018">
    <property type="protein sequence ID" value="OGI83370.1"/>
    <property type="molecule type" value="Genomic_DNA"/>
</dbReference>
<dbReference type="Gene3D" id="2.70.210.12">
    <property type="entry name" value="GTP1/OBG domain"/>
    <property type="match status" value="1"/>
</dbReference>
<evidence type="ECO:0000256" key="3">
    <source>
        <dbReference type="ARBA" id="ARBA00022741"/>
    </source>
</evidence>
<dbReference type="InterPro" id="IPR006073">
    <property type="entry name" value="GTP-bd"/>
</dbReference>
<feature type="region of interest" description="Disordered" evidence="8">
    <location>
        <begin position="24"/>
        <end position="43"/>
    </location>
</feature>
<feature type="binding site" evidence="7">
    <location>
        <begin position="278"/>
        <end position="281"/>
    </location>
    <ligand>
        <name>GTP</name>
        <dbReference type="ChEBI" id="CHEBI:37565"/>
    </ligand>
</feature>
<name>A0A1F6WNB6_9BACT</name>
<dbReference type="CDD" id="cd01898">
    <property type="entry name" value="Obg"/>
    <property type="match status" value="1"/>
</dbReference>
<feature type="binding site" evidence="7">
    <location>
        <begin position="307"/>
        <end position="309"/>
    </location>
    <ligand>
        <name>GTP</name>
        <dbReference type="ChEBI" id="CHEBI:37565"/>
    </ligand>
</feature>
<dbReference type="NCBIfam" id="NF008956">
    <property type="entry name" value="PRK12299.1"/>
    <property type="match status" value="1"/>
</dbReference>
<keyword evidence="5 7" id="KW-0460">Magnesium</keyword>
<dbReference type="STRING" id="1801766.A2997_01415"/>
<dbReference type="InterPro" id="IPR045086">
    <property type="entry name" value="OBG_GTPase"/>
</dbReference>
<comment type="function">
    <text evidence="7">An essential GTPase which binds GTP, GDP and possibly (p)ppGpp with moderate affinity, with high nucleotide exchange rates and a fairly low GTP hydrolysis rate. Plays a role in control of the cell cycle, stress response, ribosome biogenesis and in those bacteria that undergo differentiation, in morphogenesis control.</text>
</comment>
<reference evidence="11 12" key="1">
    <citation type="journal article" date="2016" name="Nat. Commun.">
        <title>Thousands of microbial genomes shed light on interconnected biogeochemical processes in an aquifer system.</title>
        <authorList>
            <person name="Anantharaman K."/>
            <person name="Brown C.T."/>
            <person name="Hug L.A."/>
            <person name="Sharon I."/>
            <person name="Castelle C.J."/>
            <person name="Probst A.J."/>
            <person name="Thomas B.C."/>
            <person name="Singh A."/>
            <person name="Wilkins M.J."/>
            <person name="Karaoz U."/>
            <person name="Brodie E.L."/>
            <person name="Williams K.H."/>
            <person name="Hubbard S.S."/>
            <person name="Banfield J.F."/>
        </authorList>
    </citation>
    <scope>NUCLEOTIDE SEQUENCE [LARGE SCALE GENOMIC DNA]</scope>
</reference>
<dbReference type="AlphaFoldDB" id="A0A1F6WNB6"/>
<dbReference type="InterPro" id="IPR031167">
    <property type="entry name" value="G_OBG"/>
</dbReference>
<dbReference type="PIRSF" id="PIRSF002401">
    <property type="entry name" value="GTP_bd_Obg/CgtA"/>
    <property type="match status" value="1"/>
</dbReference>
<comment type="cofactor">
    <cofactor evidence="7">
        <name>Mg(2+)</name>
        <dbReference type="ChEBI" id="CHEBI:18420"/>
    </cofactor>
</comment>
<dbReference type="InterPro" id="IPR027417">
    <property type="entry name" value="P-loop_NTPase"/>
</dbReference>
<dbReference type="FunFam" id="2.70.210.12:FF:000001">
    <property type="entry name" value="GTPase Obg"/>
    <property type="match status" value="1"/>
</dbReference>
<feature type="domain" description="Obg" evidence="10">
    <location>
        <begin position="1"/>
        <end position="158"/>
    </location>
</feature>
<dbReference type="Proteomes" id="UP000179448">
    <property type="component" value="Unassembled WGS sequence"/>
</dbReference>
<keyword evidence="6 7" id="KW-0342">GTP-binding</keyword>
<keyword evidence="7" id="KW-0479">Metal-binding</keyword>
<feature type="binding site" evidence="7">
    <location>
        <position position="192"/>
    </location>
    <ligand>
        <name>Mg(2+)</name>
        <dbReference type="ChEBI" id="CHEBI:18420"/>
    </ligand>
</feature>
<dbReference type="GO" id="GO:0003924">
    <property type="term" value="F:GTPase activity"/>
    <property type="evidence" value="ECO:0007669"/>
    <property type="project" value="UniProtKB-UniRule"/>
</dbReference>
<dbReference type="EC" id="3.6.5.-" evidence="7"/>
<dbReference type="PROSITE" id="PS51883">
    <property type="entry name" value="OBG"/>
    <property type="match status" value="1"/>
</dbReference>
<dbReference type="PROSITE" id="PS00905">
    <property type="entry name" value="GTP1_OBG"/>
    <property type="match status" value="1"/>
</dbReference>
<evidence type="ECO:0000259" key="10">
    <source>
        <dbReference type="PROSITE" id="PS51883"/>
    </source>
</evidence>
<feature type="binding site" evidence="7">
    <location>
        <begin position="190"/>
        <end position="194"/>
    </location>
    <ligand>
        <name>GTP</name>
        <dbReference type="ChEBI" id="CHEBI:37565"/>
    </ligand>
</feature>
<accession>A0A1F6WNB6</accession>
<dbReference type="Pfam" id="PF01018">
    <property type="entry name" value="GTP1_OBG"/>
    <property type="match status" value="1"/>
</dbReference>
<evidence type="ECO:0000256" key="8">
    <source>
        <dbReference type="SAM" id="MobiDB-lite"/>
    </source>
</evidence>
<feature type="compositionally biased region" description="Gly residues" evidence="8">
    <location>
        <begin position="33"/>
        <end position="42"/>
    </location>
</feature>
<keyword evidence="3 7" id="KW-0547">Nucleotide-binding</keyword>
<dbReference type="SUPFAM" id="SSF82051">
    <property type="entry name" value="Obg GTP-binding protein N-terminal domain"/>
    <property type="match status" value="1"/>
</dbReference>
<dbReference type="NCBIfam" id="TIGR02729">
    <property type="entry name" value="Obg_CgtA"/>
    <property type="match status" value="1"/>
</dbReference>
<evidence type="ECO:0000256" key="5">
    <source>
        <dbReference type="ARBA" id="ARBA00022842"/>
    </source>
</evidence>
<dbReference type="GO" id="GO:0000287">
    <property type="term" value="F:magnesium ion binding"/>
    <property type="evidence" value="ECO:0007669"/>
    <property type="project" value="InterPro"/>
</dbReference>
<dbReference type="InterPro" id="IPR006074">
    <property type="entry name" value="GTP1-OBG_CS"/>
</dbReference>
<feature type="binding site" evidence="7">
    <location>
        <begin position="165"/>
        <end position="172"/>
    </location>
    <ligand>
        <name>GTP</name>
        <dbReference type="ChEBI" id="CHEBI:37565"/>
    </ligand>
</feature>
<dbReference type="GO" id="GO:0005737">
    <property type="term" value="C:cytoplasm"/>
    <property type="evidence" value="ECO:0007669"/>
    <property type="project" value="UniProtKB-SubCell"/>
</dbReference>
<dbReference type="GO" id="GO:0042254">
    <property type="term" value="P:ribosome biogenesis"/>
    <property type="evidence" value="ECO:0007669"/>
    <property type="project" value="UniProtKB-UniRule"/>
</dbReference>
<dbReference type="Gene3D" id="3.40.50.300">
    <property type="entry name" value="P-loop containing nucleotide triphosphate hydrolases"/>
    <property type="match status" value="1"/>
</dbReference>
<proteinExistence type="inferred from homology"/>
<organism evidence="11 12">
    <name type="scientific">Candidatus Nomurabacteria bacterium RIFCSPLOWO2_01_FULL_36_10b</name>
    <dbReference type="NCBI Taxonomy" id="1801766"/>
    <lineage>
        <taxon>Bacteria</taxon>
        <taxon>Candidatus Nomuraibacteriota</taxon>
    </lineage>
</organism>
<comment type="subcellular location">
    <subcellularLocation>
        <location evidence="7">Cytoplasm</location>
    </subcellularLocation>
</comment>
<dbReference type="InterPro" id="IPR006169">
    <property type="entry name" value="GTP1_OBG_dom"/>
</dbReference>
<evidence type="ECO:0000256" key="7">
    <source>
        <dbReference type="HAMAP-Rule" id="MF_01454"/>
    </source>
</evidence>
<protein>
    <recommendedName>
        <fullName evidence="7">GTPase Obg</fullName>
        <ecNumber evidence="7">3.6.5.-</ecNumber>
    </recommendedName>
    <alternativeName>
        <fullName evidence="7">GTP-binding protein Obg</fullName>
    </alternativeName>
</protein>
<comment type="similarity">
    <text evidence="1 7">Belongs to the TRAFAC class OBG-HflX-like GTPase superfamily. OBG GTPase family.</text>
</comment>